<evidence type="ECO:0000256" key="13">
    <source>
        <dbReference type="ARBA" id="ARBA00023136"/>
    </source>
</evidence>
<sequence>MFKNFISDSESIGALLNVPVSIIAKSRSFVTTILTLTLLAFLLVWYVQYIWRRRYLYYYSWNIPGPFAFPFIGCTYLFLAAKTGDIMDTLIDMQKKYPEIGQMWFGPKLMFTVSKPEHIEKILTSQKALDKDDLYKFISCAVGEGLLTARGQKWKKHRKVIMPAFNQKILNNFQKIFARQGEIFTEHLHRQSGNKDLDLFKLLSNCTLDIICGK</sequence>
<dbReference type="InterPro" id="IPR050196">
    <property type="entry name" value="Cytochrome_P450_Monoox"/>
</dbReference>
<evidence type="ECO:0000256" key="11">
    <source>
        <dbReference type="ARBA" id="ARBA00023004"/>
    </source>
</evidence>
<dbReference type="InterPro" id="IPR036396">
    <property type="entry name" value="Cyt_P450_sf"/>
</dbReference>
<dbReference type="PANTHER" id="PTHR24291">
    <property type="entry name" value="CYTOCHROME P450 FAMILY 4"/>
    <property type="match status" value="1"/>
</dbReference>
<keyword evidence="11" id="KW-0408">Iron</keyword>
<keyword evidence="14" id="KW-0812">Transmembrane</keyword>
<dbReference type="GO" id="GO:0016705">
    <property type="term" value="F:oxidoreductase activity, acting on paired donors, with incorporation or reduction of molecular oxygen"/>
    <property type="evidence" value="ECO:0007669"/>
    <property type="project" value="InterPro"/>
</dbReference>
<evidence type="ECO:0000256" key="9">
    <source>
        <dbReference type="ARBA" id="ARBA00022848"/>
    </source>
</evidence>
<evidence type="ECO:0000313" key="16">
    <source>
        <dbReference type="Proteomes" id="UP001153636"/>
    </source>
</evidence>
<evidence type="ECO:0000256" key="12">
    <source>
        <dbReference type="ARBA" id="ARBA00023033"/>
    </source>
</evidence>
<keyword evidence="9" id="KW-0492">Microsome</keyword>
<evidence type="ECO:0000256" key="7">
    <source>
        <dbReference type="ARBA" id="ARBA00022723"/>
    </source>
</evidence>
<evidence type="ECO:0000256" key="4">
    <source>
        <dbReference type="ARBA" id="ARBA00004406"/>
    </source>
</evidence>
<keyword evidence="16" id="KW-1185">Reference proteome</keyword>
<evidence type="ECO:0000256" key="14">
    <source>
        <dbReference type="SAM" id="Phobius"/>
    </source>
</evidence>
<protein>
    <recommendedName>
        <fullName evidence="17">Cytochrome P450</fullName>
    </recommendedName>
</protein>
<evidence type="ECO:0000256" key="2">
    <source>
        <dbReference type="ARBA" id="ARBA00003690"/>
    </source>
</evidence>
<dbReference type="AlphaFoldDB" id="A0A9P0GJG5"/>
<evidence type="ECO:0000256" key="3">
    <source>
        <dbReference type="ARBA" id="ARBA00004174"/>
    </source>
</evidence>
<gene>
    <name evidence="15" type="ORF">PSYICH_LOCUS12363</name>
</gene>
<evidence type="ECO:0000256" key="8">
    <source>
        <dbReference type="ARBA" id="ARBA00022824"/>
    </source>
</evidence>
<keyword evidence="12" id="KW-0503">Monooxygenase</keyword>
<keyword evidence="7" id="KW-0479">Metal-binding</keyword>
<evidence type="ECO:0000256" key="5">
    <source>
        <dbReference type="ARBA" id="ARBA00010617"/>
    </source>
</evidence>
<evidence type="ECO:0000313" key="15">
    <source>
        <dbReference type="EMBL" id="CAH1111981.1"/>
    </source>
</evidence>
<dbReference type="OrthoDB" id="1470350at2759"/>
<evidence type="ECO:0008006" key="17">
    <source>
        <dbReference type="Google" id="ProtNLM"/>
    </source>
</evidence>
<organism evidence="15 16">
    <name type="scientific">Psylliodes chrysocephalus</name>
    <dbReference type="NCBI Taxonomy" id="3402493"/>
    <lineage>
        <taxon>Eukaryota</taxon>
        <taxon>Metazoa</taxon>
        <taxon>Ecdysozoa</taxon>
        <taxon>Arthropoda</taxon>
        <taxon>Hexapoda</taxon>
        <taxon>Insecta</taxon>
        <taxon>Pterygota</taxon>
        <taxon>Neoptera</taxon>
        <taxon>Endopterygota</taxon>
        <taxon>Coleoptera</taxon>
        <taxon>Polyphaga</taxon>
        <taxon>Cucujiformia</taxon>
        <taxon>Chrysomeloidea</taxon>
        <taxon>Chrysomelidae</taxon>
        <taxon>Galerucinae</taxon>
        <taxon>Alticini</taxon>
        <taxon>Psylliodes</taxon>
    </lineage>
</organism>
<accession>A0A9P0GJG5</accession>
<dbReference type="InterPro" id="IPR001128">
    <property type="entry name" value="Cyt_P450"/>
</dbReference>
<dbReference type="GO" id="GO:0005506">
    <property type="term" value="F:iron ion binding"/>
    <property type="evidence" value="ECO:0007669"/>
    <property type="project" value="InterPro"/>
</dbReference>
<keyword evidence="14" id="KW-1133">Transmembrane helix</keyword>
<dbReference type="Gene3D" id="1.10.630.10">
    <property type="entry name" value="Cytochrome P450"/>
    <property type="match status" value="1"/>
</dbReference>
<evidence type="ECO:0000256" key="1">
    <source>
        <dbReference type="ARBA" id="ARBA00001971"/>
    </source>
</evidence>
<keyword evidence="8" id="KW-0256">Endoplasmic reticulum</keyword>
<keyword evidence="6" id="KW-0349">Heme</keyword>
<comment type="subcellular location">
    <subcellularLocation>
        <location evidence="4">Endoplasmic reticulum membrane</location>
        <topology evidence="4">Peripheral membrane protein</topology>
    </subcellularLocation>
    <subcellularLocation>
        <location evidence="3">Microsome membrane</location>
        <topology evidence="3">Peripheral membrane protein</topology>
    </subcellularLocation>
</comment>
<evidence type="ECO:0000256" key="6">
    <source>
        <dbReference type="ARBA" id="ARBA00022617"/>
    </source>
</evidence>
<proteinExistence type="inferred from homology"/>
<evidence type="ECO:0000256" key="10">
    <source>
        <dbReference type="ARBA" id="ARBA00023002"/>
    </source>
</evidence>
<dbReference type="SUPFAM" id="SSF48264">
    <property type="entry name" value="Cytochrome P450"/>
    <property type="match status" value="1"/>
</dbReference>
<feature type="transmembrane region" description="Helical" evidence="14">
    <location>
        <begin position="29"/>
        <end position="51"/>
    </location>
</feature>
<dbReference type="GO" id="GO:0004497">
    <property type="term" value="F:monooxygenase activity"/>
    <property type="evidence" value="ECO:0007669"/>
    <property type="project" value="UniProtKB-KW"/>
</dbReference>
<comment type="function">
    <text evidence="2">May be involved in the metabolism of insect hormones and in the breakdown of synthetic insecticides.</text>
</comment>
<dbReference type="PANTHER" id="PTHR24291:SF189">
    <property type="entry name" value="CYTOCHROME P450 4C3-RELATED"/>
    <property type="match status" value="1"/>
</dbReference>
<keyword evidence="10" id="KW-0560">Oxidoreductase</keyword>
<dbReference type="GO" id="GO:0020037">
    <property type="term" value="F:heme binding"/>
    <property type="evidence" value="ECO:0007669"/>
    <property type="project" value="InterPro"/>
</dbReference>
<comment type="similarity">
    <text evidence="5">Belongs to the cytochrome P450 family.</text>
</comment>
<comment type="cofactor">
    <cofactor evidence="1">
        <name>heme</name>
        <dbReference type="ChEBI" id="CHEBI:30413"/>
    </cofactor>
</comment>
<feature type="transmembrane region" description="Helical" evidence="14">
    <location>
        <begin position="63"/>
        <end position="81"/>
    </location>
</feature>
<reference evidence="15" key="1">
    <citation type="submission" date="2022-01" db="EMBL/GenBank/DDBJ databases">
        <authorList>
            <person name="King R."/>
        </authorList>
    </citation>
    <scope>NUCLEOTIDE SEQUENCE</scope>
</reference>
<dbReference type="Pfam" id="PF00067">
    <property type="entry name" value="p450"/>
    <property type="match status" value="1"/>
</dbReference>
<name>A0A9P0GJG5_9CUCU</name>
<dbReference type="EMBL" id="OV651818">
    <property type="protein sequence ID" value="CAH1111981.1"/>
    <property type="molecule type" value="Genomic_DNA"/>
</dbReference>
<dbReference type="Proteomes" id="UP001153636">
    <property type="component" value="Chromosome 6"/>
</dbReference>
<keyword evidence="13 14" id="KW-0472">Membrane</keyword>
<dbReference type="GO" id="GO:0005789">
    <property type="term" value="C:endoplasmic reticulum membrane"/>
    <property type="evidence" value="ECO:0007669"/>
    <property type="project" value="UniProtKB-SubCell"/>
</dbReference>